<organism evidence="2 3">
    <name type="scientific">Prosthecodimorpha hirschii</name>
    <dbReference type="NCBI Taxonomy" id="665126"/>
    <lineage>
        <taxon>Bacteria</taxon>
        <taxon>Pseudomonadati</taxon>
        <taxon>Pseudomonadota</taxon>
        <taxon>Alphaproteobacteria</taxon>
        <taxon>Hyphomicrobiales</taxon>
        <taxon>Ancalomicrobiaceae</taxon>
        <taxon>Prosthecodimorpha</taxon>
    </lineage>
</organism>
<feature type="signal peptide" evidence="1">
    <location>
        <begin position="1"/>
        <end position="29"/>
    </location>
</feature>
<keyword evidence="1" id="KW-0732">Signal</keyword>
<dbReference type="PANTHER" id="PTHR42941">
    <property type="entry name" value="SLL1037 PROTEIN"/>
    <property type="match status" value="1"/>
</dbReference>
<dbReference type="PANTHER" id="PTHR42941:SF1">
    <property type="entry name" value="SLL1037 PROTEIN"/>
    <property type="match status" value="1"/>
</dbReference>
<evidence type="ECO:0000313" key="2">
    <source>
        <dbReference type="EMBL" id="KPL54964.1"/>
    </source>
</evidence>
<evidence type="ECO:0000256" key="1">
    <source>
        <dbReference type="SAM" id="SignalP"/>
    </source>
</evidence>
<accession>A0A0P6WJL8</accession>
<gene>
    <name evidence="2" type="ORF">ABB55_24315</name>
</gene>
<sequence>MRFASTWKSVRLALAAAGLALGTVASASAQTIEWSSGSPGGAWFTQTTGVSAIVMESIPGLNIRVVPGGGKDNPSRIQAGISQIAMGIDFLSKAARDGSDPYKSPMDKVRTLGSTGVAVYFMVYVQADETRSLDKLLADPTLKIGVTPQSTSEYLTLQRALAFYGNSAEKIRAGGGKMIVSAYSELIQGFNDGQFDVLWTAGEIPSGIASQVQDGRRKTKLLPFPAELSKDFAARFGYAEATIKNGSFPALQSADLPVTAMGNLYLVSADLPDDLVYKITKAIIDNRARLPNIYQAMKGFDPADAWTMRPVPLHPGAEKAYRDAGFLK</sequence>
<dbReference type="NCBIfam" id="TIGR02122">
    <property type="entry name" value="TRAP_TAXI"/>
    <property type="match status" value="1"/>
</dbReference>
<dbReference type="Gene3D" id="3.40.190.10">
    <property type="entry name" value="Periplasmic binding protein-like II"/>
    <property type="match status" value="2"/>
</dbReference>
<reference evidence="2 3" key="1">
    <citation type="submission" date="2015-09" db="EMBL/GenBank/DDBJ databases">
        <authorList>
            <person name="Jackson K.R."/>
            <person name="Lunt B.L."/>
            <person name="Fisher J.N.B."/>
            <person name="Gardner A.V."/>
            <person name="Bailey M.E."/>
            <person name="Deus L.M."/>
            <person name="Earl A.S."/>
            <person name="Gibby P.D."/>
            <person name="Hartmann K.A."/>
            <person name="Liu J.E."/>
            <person name="Manci A.M."/>
            <person name="Nielsen D.A."/>
            <person name="Solomon M.B."/>
            <person name="Breakwell D.P."/>
            <person name="Burnett S.H."/>
            <person name="Grose J.H."/>
        </authorList>
    </citation>
    <scope>NUCLEOTIDE SEQUENCE [LARGE SCALE GENOMIC DNA]</scope>
    <source>
        <strain evidence="2 3">16</strain>
    </source>
</reference>
<evidence type="ECO:0000313" key="3">
    <source>
        <dbReference type="Proteomes" id="UP000048984"/>
    </source>
</evidence>
<dbReference type="Pfam" id="PF16868">
    <property type="entry name" value="NMT1_3"/>
    <property type="match status" value="1"/>
</dbReference>
<name>A0A0P6WJL8_9HYPH</name>
<reference evidence="2 3" key="2">
    <citation type="submission" date="2015-10" db="EMBL/GenBank/DDBJ databases">
        <title>Draft Genome Sequence of Prosthecomicrobium hirschii ATCC 27832.</title>
        <authorList>
            <person name="Daniel J."/>
            <person name="Givan S.A."/>
            <person name="Brun Y.V."/>
            <person name="Brown P.J."/>
        </authorList>
    </citation>
    <scope>NUCLEOTIDE SEQUENCE [LARGE SCALE GENOMIC DNA]</scope>
    <source>
        <strain evidence="2 3">16</strain>
    </source>
</reference>
<dbReference type="STRING" id="665126.ABB55_24315"/>
<dbReference type="RefSeq" id="WP_054361130.1">
    <property type="nucleotide sequence ID" value="NZ_LJYW01000001.1"/>
</dbReference>
<comment type="caution">
    <text evidence="2">The sequence shown here is derived from an EMBL/GenBank/DDBJ whole genome shotgun (WGS) entry which is preliminary data.</text>
</comment>
<feature type="chain" id="PRO_5006132469" description="C4-dicarboxylate ABC transporter substrate-binding protein" evidence="1">
    <location>
        <begin position="30"/>
        <end position="328"/>
    </location>
</feature>
<dbReference type="AlphaFoldDB" id="A0A0P6WJL8"/>
<dbReference type="Proteomes" id="UP000048984">
    <property type="component" value="Unassembled WGS sequence"/>
</dbReference>
<evidence type="ECO:0008006" key="4">
    <source>
        <dbReference type="Google" id="ProtNLM"/>
    </source>
</evidence>
<protein>
    <recommendedName>
        <fullName evidence="4">C4-dicarboxylate ABC transporter substrate-binding protein</fullName>
    </recommendedName>
</protein>
<proteinExistence type="predicted"/>
<dbReference type="SUPFAM" id="SSF53850">
    <property type="entry name" value="Periplasmic binding protein-like II"/>
    <property type="match status" value="1"/>
</dbReference>
<dbReference type="EMBL" id="LJYW01000001">
    <property type="protein sequence ID" value="KPL54964.1"/>
    <property type="molecule type" value="Genomic_DNA"/>
</dbReference>
<dbReference type="InterPro" id="IPR011852">
    <property type="entry name" value="TRAP_TAXI"/>
</dbReference>
<keyword evidence="3" id="KW-1185">Reference proteome</keyword>